<evidence type="ECO:0000313" key="5">
    <source>
        <dbReference type="Proteomes" id="UP001325680"/>
    </source>
</evidence>
<dbReference type="InterPro" id="IPR006015">
    <property type="entry name" value="Universal_stress_UspA"/>
</dbReference>
<comment type="similarity">
    <text evidence="1 2">Belongs to the universal stress protein A family.</text>
</comment>
<dbReference type="PIRSF" id="PIRSF006276">
    <property type="entry name" value="UspA"/>
    <property type="match status" value="1"/>
</dbReference>
<reference evidence="4 5" key="1">
    <citation type="submission" date="2023-12" db="EMBL/GenBank/DDBJ databases">
        <title>Genome sequencing and assembly of bacterial species from a model synthetic community.</title>
        <authorList>
            <person name="Hogle S.L."/>
        </authorList>
    </citation>
    <scope>NUCLEOTIDE SEQUENCE [LARGE SCALE GENOMIC DNA]</scope>
    <source>
        <strain evidence="4 5">HAMBI_3031</strain>
    </source>
</reference>
<dbReference type="CDD" id="cd00293">
    <property type="entry name" value="USP-like"/>
    <property type="match status" value="1"/>
</dbReference>
<dbReference type="RefSeq" id="WP_162817851.1">
    <property type="nucleotide sequence ID" value="NZ_CP139960.1"/>
</dbReference>
<evidence type="ECO:0000259" key="3">
    <source>
        <dbReference type="Pfam" id="PF00582"/>
    </source>
</evidence>
<dbReference type="Pfam" id="PF00582">
    <property type="entry name" value="Usp"/>
    <property type="match status" value="1"/>
</dbReference>
<gene>
    <name evidence="4" type="ORF">U0035_20550</name>
</gene>
<feature type="domain" description="UspA" evidence="3">
    <location>
        <begin position="1"/>
        <end position="150"/>
    </location>
</feature>
<accession>A0ABZ0W4D5</accession>
<evidence type="ECO:0000313" key="4">
    <source>
        <dbReference type="EMBL" id="WQD38061.1"/>
    </source>
</evidence>
<proteinExistence type="inferred from homology"/>
<dbReference type="InterPro" id="IPR006016">
    <property type="entry name" value="UspA"/>
</dbReference>
<dbReference type="SUPFAM" id="SSF52402">
    <property type="entry name" value="Adenine nucleotide alpha hydrolases-like"/>
    <property type="match status" value="1"/>
</dbReference>
<dbReference type="Gene3D" id="3.40.50.620">
    <property type="entry name" value="HUPs"/>
    <property type="match status" value="1"/>
</dbReference>
<name>A0ABZ0W4D5_9BACT</name>
<evidence type="ECO:0000256" key="2">
    <source>
        <dbReference type="PIRNR" id="PIRNR006276"/>
    </source>
</evidence>
<dbReference type="Proteomes" id="UP001325680">
    <property type="component" value="Chromosome"/>
</dbReference>
<evidence type="ECO:0000256" key="1">
    <source>
        <dbReference type="ARBA" id="ARBA00008791"/>
    </source>
</evidence>
<sequence length="155" mass="16829">MKSIVAALDLQGQTDLVVNKAIDMADKFGADLHLVHVVAAVGSYVATNMVDPLGAMETAILPNEVDLIETYKNIAEEQLEKIKKNLSSRPVITKVLLGTVEDEVVNYAREIGAELIVIGTHQHSGLSRLLNGETSVRILHEAQIPILVIPTIENK</sequence>
<dbReference type="PANTHER" id="PTHR46268:SF6">
    <property type="entry name" value="UNIVERSAL STRESS PROTEIN UP12"/>
    <property type="match status" value="1"/>
</dbReference>
<keyword evidence="2" id="KW-0963">Cytoplasm</keyword>
<dbReference type="EMBL" id="CP139960">
    <property type="protein sequence ID" value="WQD38061.1"/>
    <property type="molecule type" value="Genomic_DNA"/>
</dbReference>
<organism evidence="4 5">
    <name type="scientific">Niabella yanshanensis</name>
    <dbReference type="NCBI Taxonomy" id="577386"/>
    <lineage>
        <taxon>Bacteria</taxon>
        <taxon>Pseudomonadati</taxon>
        <taxon>Bacteroidota</taxon>
        <taxon>Chitinophagia</taxon>
        <taxon>Chitinophagales</taxon>
        <taxon>Chitinophagaceae</taxon>
        <taxon>Niabella</taxon>
    </lineage>
</organism>
<dbReference type="PRINTS" id="PR01438">
    <property type="entry name" value="UNVRSLSTRESS"/>
</dbReference>
<dbReference type="PANTHER" id="PTHR46268">
    <property type="entry name" value="STRESS RESPONSE PROTEIN NHAX"/>
    <property type="match status" value="1"/>
</dbReference>
<protein>
    <recommendedName>
        <fullName evidence="2">Universal stress protein</fullName>
    </recommendedName>
</protein>
<dbReference type="InterPro" id="IPR014729">
    <property type="entry name" value="Rossmann-like_a/b/a_fold"/>
</dbReference>
<keyword evidence="5" id="KW-1185">Reference proteome</keyword>
<comment type="subcellular location">
    <subcellularLocation>
        <location evidence="2">Cytoplasm</location>
    </subcellularLocation>
</comment>